<dbReference type="EMBL" id="JAACXV010008063">
    <property type="protein sequence ID" value="KAF7276211.1"/>
    <property type="molecule type" value="Genomic_DNA"/>
</dbReference>
<keyword evidence="2" id="KW-1185">Reference proteome</keyword>
<dbReference type="Proteomes" id="UP000625711">
    <property type="component" value="Unassembled WGS sequence"/>
</dbReference>
<sequence>DQALDDIQGALLRDETPELKAQAAIDTLRSLAQDQQMTIDPEVTVVLQQIALILSILPELSLLKQNLSYNHDPDATAFASI</sequence>
<feature type="non-terminal residue" evidence="1">
    <location>
        <position position="1"/>
    </location>
</feature>
<gene>
    <name evidence="1" type="ORF">GWI33_010812</name>
</gene>
<protein>
    <submittedName>
        <fullName evidence="1">Uncharacterized protein</fullName>
    </submittedName>
</protein>
<evidence type="ECO:0000313" key="2">
    <source>
        <dbReference type="Proteomes" id="UP000625711"/>
    </source>
</evidence>
<dbReference type="AlphaFoldDB" id="A0A834MC47"/>
<comment type="caution">
    <text evidence="1">The sequence shown here is derived from an EMBL/GenBank/DDBJ whole genome shotgun (WGS) entry which is preliminary data.</text>
</comment>
<reference evidence="1" key="1">
    <citation type="submission" date="2020-08" db="EMBL/GenBank/DDBJ databases">
        <title>Genome sequencing and assembly of the red palm weevil Rhynchophorus ferrugineus.</title>
        <authorList>
            <person name="Dias G.B."/>
            <person name="Bergman C.M."/>
            <person name="Manee M."/>
        </authorList>
    </citation>
    <scope>NUCLEOTIDE SEQUENCE</scope>
    <source>
        <strain evidence="1">AA-2017</strain>
        <tissue evidence="1">Whole larva</tissue>
    </source>
</reference>
<accession>A0A834MC47</accession>
<name>A0A834MC47_RHYFE</name>
<proteinExistence type="predicted"/>
<organism evidence="1 2">
    <name type="scientific">Rhynchophorus ferrugineus</name>
    <name type="common">Red palm weevil</name>
    <name type="synonym">Curculio ferrugineus</name>
    <dbReference type="NCBI Taxonomy" id="354439"/>
    <lineage>
        <taxon>Eukaryota</taxon>
        <taxon>Metazoa</taxon>
        <taxon>Ecdysozoa</taxon>
        <taxon>Arthropoda</taxon>
        <taxon>Hexapoda</taxon>
        <taxon>Insecta</taxon>
        <taxon>Pterygota</taxon>
        <taxon>Neoptera</taxon>
        <taxon>Endopterygota</taxon>
        <taxon>Coleoptera</taxon>
        <taxon>Polyphaga</taxon>
        <taxon>Cucujiformia</taxon>
        <taxon>Curculionidae</taxon>
        <taxon>Dryophthorinae</taxon>
        <taxon>Rhynchophorus</taxon>
    </lineage>
</organism>
<evidence type="ECO:0000313" key="1">
    <source>
        <dbReference type="EMBL" id="KAF7276211.1"/>
    </source>
</evidence>